<sequence>MLEIMNTKIEDGYSSAAVGVKLRHTMSSSQVSEVIRIAKELYGADYVIEAAGLRNMFQQSATPNKGYMVSVDGADAPTIVHNTLRDAEYEAKRILSSIANSDRPRLVTARVLRVEKVFGIAVKCGDPVYKVVEI</sequence>
<protein>
    <submittedName>
        <fullName evidence="1">Uncharacterized protein</fullName>
    </submittedName>
</protein>
<evidence type="ECO:0000313" key="2">
    <source>
        <dbReference type="Proteomes" id="UP000214603"/>
    </source>
</evidence>
<keyword evidence="2" id="KW-1185">Reference proteome</keyword>
<evidence type="ECO:0000313" key="1">
    <source>
        <dbReference type="EMBL" id="OWT55235.1"/>
    </source>
</evidence>
<organism evidence="1 2">
    <name type="scientific">Candidimonas nitroreducens</name>
    <dbReference type="NCBI Taxonomy" id="683354"/>
    <lineage>
        <taxon>Bacteria</taxon>
        <taxon>Pseudomonadati</taxon>
        <taxon>Pseudomonadota</taxon>
        <taxon>Betaproteobacteria</taxon>
        <taxon>Burkholderiales</taxon>
        <taxon>Alcaligenaceae</taxon>
        <taxon>Candidimonas</taxon>
    </lineage>
</organism>
<dbReference type="Proteomes" id="UP000214603">
    <property type="component" value="Unassembled WGS sequence"/>
</dbReference>
<gene>
    <name evidence="1" type="ORF">CEY11_21230</name>
</gene>
<reference evidence="2" key="1">
    <citation type="submission" date="2017-06" db="EMBL/GenBank/DDBJ databases">
        <title>Herbaspirillum phytohormonus sp. nov., isolated from the root nodule of Robinia pseudoacacia in lead-zinc mine.</title>
        <authorList>
            <person name="Fan M."/>
            <person name="Lin Y."/>
        </authorList>
    </citation>
    <scope>NUCLEOTIDE SEQUENCE [LARGE SCALE GENOMIC DNA]</scope>
    <source>
        <strain evidence="2">SC-089</strain>
    </source>
</reference>
<comment type="caution">
    <text evidence="1">The sequence shown here is derived from an EMBL/GenBank/DDBJ whole genome shotgun (WGS) entry which is preliminary data.</text>
</comment>
<accession>A0A225M1K1</accession>
<dbReference type="RefSeq" id="WP_088605422.1">
    <property type="nucleotide sequence ID" value="NZ_NJIH01000013.1"/>
</dbReference>
<name>A0A225M1K1_9BURK</name>
<dbReference type="EMBL" id="NJIH01000013">
    <property type="protein sequence ID" value="OWT55235.1"/>
    <property type="molecule type" value="Genomic_DNA"/>
</dbReference>
<proteinExistence type="predicted"/>
<dbReference type="AlphaFoldDB" id="A0A225M1K1"/>